<evidence type="ECO:0000256" key="3">
    <source>
        <dbReference type="ARBA" id="ARBA00023001"/>
    </source>
</evidence>
<dbReference type="Pfam" id="PF00150">
    <property type="entry name" value="Cellulase"/>
    <property type="match status" value="1"/>
</dbReference>
<evidence type="ECO:0000259" key="10">
    <source>
        <dbReference type="Pfam" id="PF13004"/>
    </source>
</evidence>
<keyword evidence="2 7" id="KW-0378">Hydrolase</keyword>
<evidence type="ECO:0000256" key="5">
    <source>
        <dbReference type="ARBA" id="ARBA00023295"/>
    </source>
</evidence>
<dbReference type="STRING" id="29533.SAMN05444387_3886"/>
<keyword evidence="4" id="KW-0119">Carbohydrate metabolism</keyword>
<evidence type="ECO:0000313" key="11">
    <source>
        <dbReference type="EMBL" id="TPG33408.1"/>
    </source>
</evidence>
<reference evidence="11 12" key="1">
    <citation type="journal article" date="2019" name="Environ. Microbiol.">
        <title>Species interactions and distinct microbial communities in high Arctic permafrost affected cryosols are associated with the CH4 and CO2 gas fluxes.</title>
        <authorList>
            <person name="Altshuler I."/>
            <person name="Hamel J."/>
            <person name="Turney S."/>
            <person name="Magnuson E."/>
            <person name="Levesque R."/>
            <person name="Greer C."/>
            <person name="Whyte L.G."/>
        </authorList>
    </citation>
    <scope>NUCLEOTIDE SEQUENCE [LARGE SCALE GENOMIC DNA]</scope>
    <source>
        <strain evidence="11 12">42</strain>
    </source>
</reference>
<feature type="domain" description="BACON" evidence="10">
    <location>
        <begin position="68"/>
        <end position="126"/>
    </location>
</feature>
<keyword evidence="5 7" id="KW-0326">Glycosidase</keyword>
<dbReference type="PANTHER" id="PTHR31297">
    <property type="entry name" value="GLUCAN ENDO-1,6-BETA-GLUCOSIDASE B"/>
    <property type="match status" value="1"/>
</dbReference>
<accession>A0A502E6S3</accession>
<dbReference type="InterPro" id="IPR024361">
    <property type="entry name" value="BACON"/>
</dbReference>
<keyword evidence="12" id="KW-1185">Reference proteome</keyword>
<organism evidence="11 12">
    <name type="scientific">Flavobacterium pectinovorum</name>
    <dbReference type="NCBI Taxonomy" id="29533"/>
    <lineage>
        <taxon>Bacteria</taxon>
        <taxon>Pseudomonadati</taxon>
        <taxon>Bacteroidota</taxon>
        <taxon>Flavobacteriia</taxon>
        <taxon>Flavobacteriales</taxon>
        <taxon>Flavobacteriaceae</taxon>
        <taxon>Flavobacterium</taxon>
    </lineage>
</organism>
<proteinExistence type="inferred from homology"/>
<gene>
    <name evidence="11" type="ORF">EAH81_24130</name>
</gene>
<evidence type="ECO:0000256" key="2">
    <source>
        <dbReference type="ARBA" id="ARBA00022801"/>
    </source>
</evidence>
<dbReference type="EMBL" id="RCZH01000021">
    <property type="protein sequence ID" value="TPG33408.1"/>
    <property type="molecule type" value="Genomic_DNA"/>
</dbReference>
<dbReference type="GO" id="GO:0030245">
    <property type="term" value="P:cellulose catabolic process"/>
    <property type="evidence" value="ECO:0007669"/>
    <property type="project" value="UniProtKB-KW"/>
</dbReference>
<feature type="signal peptide" evidence="8">
    <location>
        <begin position="1"/>
        <end position="23"/>
    </location>
</feature>
<dbReference type="GO" id="GO:0009986">
    <property type="term" value="C:cell surface"/>
    <property type="evidence" value="ECO:0007669"/>
    <property type="project" value="TreeGrafter"/>
</dbReference>
<dbReference type="PANTHER" id="PTHR31297:SF41">
    <property type="entry name" value="ENDOGLUCANASE, PUTATIVE (AFU_ORTHOLOGUE AFUA_5G01830)-RELATED"/>
    <property type="match status" value="1"/>
</dbReference>
<dbReference type="InterPro" id="IPR050386">
    <property type="entry name" value="Glycosyl_hydrolase_5"/>
</dbReference>
<evidence type="ECO:0000259" key="9">
    <source>
        <dbReference type="Pfam" id="PF00150"/>
    </source>
</evidence>
<dbReference type="InterPro" id="IPR001547">
    <property type="entry name" value="Glyco_hydro_5"/>
</dbReference>
<dbReference type="Gene3D" id="3.20.20.80">
    <property type="entry name" value="Glycosidases"/>
    <property type="match status" value="1"/>
</dbReference>
<dbReference type="CDD" id="cd14948">
    <property type="entry name" value="BACON"/>
    <property type="match status" value="1"/>
</dbReference>
<dbReference type="Gene3D" id="2.60.40.10">
    <property type="entry name" value="Immunoglobulins"/>
    <property type="match status" value="1"/>
</dbReference>
<keyword evidence="3" id="KW-0136">Cellulose degradation</keyword>
<dbReference type="SUPFAM" id="SSF51445">
    <property type="entry name" value="(Trans)glycosidases"/>
    <property type="match status" value="1"/>
</dbReference>
<dbReference type="OrthoDB" id="9800955at2"/>
<sequence length="504" mass="55224">MKNFVNTYLFSAILSLLVFSLWACSSEKDTNDANPVGKTLSADINKIDFLSKSSEAIVKVTANVKTWTITSPSNTNWIQLSQSAGVTGTVIVKVTASENTTAEARTAILTLSSSEAPSVQITVSQAGGVAVVGLYPSYNTNPIAADNSGMSSTAVQLAAKIKIGWNIGNTMEATGGETAWGNPKVTKALIDAVKANGFNAVRIPCSWNQYLENSATAKIKADWLNRVKEVVQYCVDNDMYVLVNIHWDGGWLENNITEAKKVENNAKQKAFWEQIATQLRGFDEHLLFASANEPAVEDAAQMSVLTSYHQTFIDAVRSTGGKNAYRTLVVQGPSTDIEKTNKLMLTLPTDKVANRMMAEVHFYTPYNFCLMDTDQSWGKMFYYWGAAYHSTTDPDRNATYGEEADVDKLFKSMKTQFVDKGIPVLLGEFGAIRRTSLTGDALTQHLASRAYYLKYVVKQAKANGMLPFYWDAGGIGNNGSAIFDRSNNTVFDTQALKAMMEGLQ</sequence>
<comment type="caution">
    <text evidence="11">The sequence shown here is derived from an EMBL/GenBank/DDBJ whole genome shotgun (WGS) entry which is preliminary data.</text>
</comment>
<evidence type="ECO:0000256" key="8">
    <source>
        <dbReference type="SAM" id="SignalP"/>
    </source>
</evidence>
<dbReference type="InterPro" id="IPR017853">
    <property type="entry name" value="GH"/>
</dbReference>
<dbReference type="AlphaFoldDB" id="A0A502E6S3"/>
<evidence type="ECO:0000256" key="4">
    <source>
        <dbReference type="ARBA" id="ARBA00023277"/>
    </source>
</evidence>
<dbReference type="Pfam" id="PF13004">
    <property type="entry name" value="BACON"/>
    <property type="match status" value="1"/>
</dbReference>
<comment type="similarity">
    <text evidence="1 7">Belongs to the glycosyl hydrolase 5 (cellulase A) family.</text>
</comment>
<feature type="chain" id="PRO_5021443367" evidence="8">
    <location>
        <begin position="24"/>
        <end position="504"/>
    </location>
</feature>
<dbReference type="InterPro" id="IPR013783">
    <property type="entry name" value="Ig-like_fold"/>
</dbReference>
<dbReference type="GO" id="GO:0008422">
    <property type="term" value="F:beta-glucosidase activity"/>
    <property type="evidence" value="ECO:0007669"/>
    <property type="project" value="TreeGrafter"/>
</dbReference>
<dbReference type="RefSeq" id="WP_140511489.1">
    <property type="nucleotide sequence ID" value="NZ_RCZH01000021.1"/>
</dbReference>
<keyword evidence="6" id="KW-0624">Polysaccharide degradation</keyword>
<protein>
    <submittedName>
        <fullName evidence="11">Dihydroxy-acid dehydratase</fullName>
    </submittedName>
</protein>
<evidence type="ECO:0000256" key="6">
    <source>
        <dbReference type="ARBA" id="ARBA00023326"/>
    </source>
</evidence>
<evidence type="ECO:0000256" key="7">
    <source>
        <dbReference type="RuleBase" id="RU361153"/>
    </source>
</evidence>
<dbReference type="GO" id="GO:0005576">
    <property type="term" value="C:extracellular region"/>
    <property type="evidence" value="ECO:0007669"/>
    <property type="project" value="TreeGrafter"/>
</dbReference>
<feature type="domain" description="Glycoside hydrolase family 5" evidence="9">
    <location>
        <begin position="168"/>
        <end position="473"/>
    </location>
</feature>
<evidence type="ECO:0000313" key="12">
    <source>
        <dbReference type="Proteomes" id="UP000319700"/>
    </source>
</evidence>
<name>A0A502E6S3_9FLAO</name>
<evidence type="ECO:0000256" key="1">
    <source>
        <dbReference type="ARBA" id="ARBA00005641"/>
    </source>
</evidence>
<keyword evidence="8" id="KW-0732">Signal</keyword>
<dbReference type="Proteomes" id="UP000319700">
    <property type="component" value="Unassembled WGS sequence"/>
</dbReference>